<dbReference type="PROSITE" id="PS01081">
    <property type="entry name" value="HTH_TETR_1"/>
    <property type="match status" value="1"/>
</dbReference>
<dbReference type="RefSeq" id="WP_330432867.1">
    <property type="nucleotide sequence ID" value="NZ_JAZDUF010000003.1"/>
</dbReference>
<dbReference type="EMBL" id="JAZDUF010000003">
    <property type="protein sequence ID" value="MEE3851185.1"/>
    <property type="molecule type" value="Genomic_DNA"/>
</dbReference>
<dbReference type="InterPro" id="IPR009057">
    <property type="entry name" value="Homeodomain-like_sf"/>
</dbReference>
<keyword evidence="2 4" id="KW-0238">DNA-binding</keyword>
<keyword evidence="3" id="KW-0804">Transcription</keyword>
<dbReference type="InterPro" id="IPR050109">
    <property type="entry name" value="HTH-type_TetR-like_transc_reg"/>
</dbReference>
<dbReference type="Gene3D" id="1.10.10.60">
    <property type="entry name" value="Homeodomain-like"/>
    <property type="match status" value="1"/>
</dbReference>
<dbReference type="Proteomes" id="UP001347146">
    <property type="component" value="Unassembled WGS sequence"/>
</dbReference>
<dbReference type="Pfam" id="PF00440">
    <property type="entry name" value="TetR_N"/>
    <property type="match status" value="1"/>
</dbReference>
<dbReference type="SUPFAM" id="SSF48498">
    <property type="entry name" value="Tetracyclin repressor-like, C-terminal domain"/>
    <property type="match status" value="1"/>
</dbReference>
<protein>
    <submittedName>
        <fullName evidence="6">TetR/AcrR family transcriptional regulator</fullName>
    </submittedName>
</protein>
<evidence type="ECO:0000256" key="4">
    <source>
        <dbReference type="PROSITE-ProRule" id="PRU00335"/>
    </source>
</evidence>
<dbReference type="SUPFAM" id="SSF46689">
    <property type="entry name" value="Homeodomain-like"/>
    <property type="match status" value="1"/>
</dbReference>
<feature type="domain" description="HTH tetR-type" evidence="5">
    <location>
        <begin position="18"/>
        <end position="78"/>
    </location>
</feature>
<sequence>MANAKSRRTSPNRRARGSISADEIVTGAFEVANRLSLGEFSMPLLAKHLDVGVTSIYWYFRKKEDLLDAMSEKASEEYQQATPFDGADNWRDALDRHFRRMHEVFRSQPALVELTLLRIRGARASPASLEIMAAKLETIIASLVSAGFTSEDALEVYLSLLAHVCGAAMLEHFGVFTGTSHVRSGADATGRTNDPLVDVLSSRGHHIDNPHESTFEFTYQAILNHAEERLRGHRRR</sequence>
<evidence type="ECO:0000259" key="5">
    <source>
        <dbReference type="PROSITE" id="PS50977"/>
    </source>
</evidence>
<dbReference type="InterPro" id="IPR036271">
    <property type="entry name" value="Tet_transcr_reg_TetR-rel_C_sf"/>
</dbReference>
<evidence type="ECO:0000256" key="3">
    <source>
        <dbReference type="ARBA" id="ARBA00023163"/>
    </source>
</evidence>
<dbReference type="Gene3D" id="1.10.357.10">
    <property type="entry name" value="Tetracycline Repressor, domain 2"/>
    <property type="match status" value="1"/>
</dbReference>
<dbReference type="PROSITE" id="PS50977">
    <property type="entry name" value="HTH_TETR_2"/>
    <property type="match status" value="1"/>
</dbReference>
<comment type="caution">
    <text evidence="6">The sequence shown here is derived from an EMBL/GenBank/DDBJ whole genome shotgun (WGS) entry which is preliminary data.</text>
</comment>
<dbReference type="InterPro" id="IPR001647">
    <property type="entry name" value="HTH_TetR"/>
</dbReference>
<proteinExistence type="predicted"/>
<evidence type="ECO:0000313" key="7">
    <source>
        <dbReference type="Proteomes" id="UP001347146"/>
    </source>
</evidence>
<organism evidence="6 7">
    <name type="scientific">Gordonia sesuvii</name>
    <dbReference type="NCBI Taxonomy" id="3116777"/>
    <lineage>
        <taxon>Bacteria</taxon>
        <taxon>Bacillati</taxon>
        <taxon>Actinomycetota</taxon>
        <taxon>Actinomycetes</taxon>
        <taxon>Mycobacteriales</taxon>
        <taxon>Gordoniaceae</taxon>
        <taxon>Gordonia</taxon>
    </lineage>
</organism>
<dbReference type="InterPro" id="IPR023772">
    <property type="entry name" value="DNA-bd_HTH_TetR-type_CS"/>
</dbReference>
<keyword evidence="1" id="KW-0805">Transcription regulation</keyword>
<dbReference type="Pfam" id="PF02909">
    <property type="entry name" value="TetR_C_1"/>
    <property type="match status" value="1"/>
</dbReference>
<dbReference type="PANTHER" id="PTHR30055:SF207">
    <property type="entry name" value="HTH-TYPE TRANSCRIPTIONAL REPRESSOR FATR"/>
    <property type="match status" value="1"/>
</dbReference>
<dbReference type="InterPro" id="IPR004111">
    <property type="entry name" value="Repressor_TetR_C"/>
</dbReference>
<dbReference type="PANTHER" id="PTHR30055">
    <property type="entry name" value="HTH-TYPE TRANSCRIPTIONAL REGULATOR RUTR"/>
    <property type="match status" value="1"/>
</dbReference>
<gene>
    <name evidence="6" type="ORF">VZC37_12625</name>
</gene>
<evidence type="ECO:0000256" key="1">
    <source>
        <dbReference type="ARBA" id="ARBA00023015"/>
    </source>
</evidence>
<name>A0ABU7MDK7_9ACTN</name>
<accession>A0ABU7MDK7</accession>
<keyword evidence="7" id="KW-1185">Reference proteome</keyword>
<reference evidence="6 7" key="1">
    <citation type="submission" date="2024-01" db="EMBL/GenBank/DDBJ databases">
        <title>Draft genome sequence of Gordonia sp. LSe1-13.</title>
        <authorList>
            <person name="Suphannarot A."/>
            <person name="Mingma R."/>
        </authorList>
    </citation>
    <scope>NUCLEOTIDE SEQUENCE [LARGE SCALE GENOMIC DNA]</scope>
    <source>
        <strain evidence="6 7">LSe1-13</strain>
    </source>
</reference>
<evidence type="ECO:0000313" key="6">
    <source>
        <dbReference type="EMBL" id="MEE3851185.1"/>
    </source>
</evidence>
<evidence type="ECO:0000256" key="2">
    <source>
        <dbReference type="ARBA" id="ARBA00023125"/>
    </source>
</evidence>
<feature type="DNA-binding region" description="H-T-H motif" evidence="4">
    <location>
        <begin position="41"/>
        <end position="60"/>
    </location>
</feature>